<comment type="caution">
    <text evidence="4">The sequence shown here is derived from an EMBL/GenBank/DDBJ whole genome shotgun (WGS) entry which is preliminary data.</text>
</comment>
<protein>
    <recommendedName>
        <fullName evidence="1">GPI inositol-deacylase</fullName>
        <ecNumber evidence="1">3.1.-.-</ecNumber>
    </recommendedName>
</protein>
<feature type="compositionally biased region" description="Basic and acidic residues" evidence="2">
    <location>
        <begin position="280"/>
        <end position="292"/>
    </location>
</feature>
<evidence type="ECO:0000259" key="3">
    <source>
        <dbReference type="Pfam" id="PF07819"/>
    </source>
</evidence>
<accession>G7E071</accession>
<dbReference type="EC" id="3.1.-.-" evidence="1"/>
<comment type="subcellular location">
    <subcellularLocation>
        <location evidence="1">Endoplasmic reticulum membrane</location>
    </subcellularLocation>
</comment>
<dbReference type="PANTHER" id="PTHR11440">
    <property type="entry name" value="LECITHIN-CHOLESTEROL ACYLTRANSFERASE-RELATED"/>
    <property type="match status" value="1"/>
</dbReference>
<evidence type="ECO:0000256" key="2">
    <source>
        <dbReference type="SAM" id="MobiDB-lite"/>
    </source>
</evidence>
<feature type="compositionally biased region" description="Polar residues" evidence="2">
    <location>
        <begin position="174"/>
        <end position="184"/>
    </location>
</feature>
<dbReference type="GO" id="GO:0016788">
    <property type="term" value="F:hydrolase activity, acting on ester bonds"/>
    <property type="evidence" value="ECO:0007669"/>
    <property type="project" value="InterPro"/>
</dbReference>
<dbReference type="RefSeq" id="XP_014570849.1">
    <property type="nucleotide sequence ID" value="XM_014715363.1"/>
</dbReference>
<dbReference type="InterPro" id="IPR012908">
    <property type="entry name" value="PGAP1-ab_dom-like"/>
</dbReference>
<dbReference type="OrthoDB" id="5592486at2759"/>
<evidence type="ECO:0000256" key="1">
    <source>
        <dbReference type="RuleBase" id="RU365011"/>
    </source>
</evidence>
<dbReference type="SUPFAM" id="SSF53474">
    <property type="entry name" value="alpha/beta-Hydrolases"/>
    <property type="match status" value="1"/>
</dbReference>
<comment type="function">
    <text evidence="1">Involved in inositol deacylation of GPI-anchored proteins which plays important roles in the quality control and ER-associated degradation of GPI-anchored proteins.</text>
</comment>
<dbReference type="Proteomes" id="UP000009131">
    <property type="component" value="Unassembled WGS sequence"/>
</dbReference>
<keyword evidence="1" id="KW-0472">Membrane</keyword>
<keyword evidence="1" id="KW-0256">Endoplasmic reticulum</keyword>
<feature type="region of interest" description="Disordered" evidence="2">
    <location>
        <begin position="1"/>
        <end position="41"/>
    </location>
</feature>
<keyword evidence="1" id="KW-0653">Protein transport</keyword>
<dbReference type="eggNOG" id="ENOG502QQNH">
    <property type="taxonomic scope" value="Eukaryota"/>
</dbReference>
<feature type="domain" description="GPI inositol-deacylase PGAP1-like alpha/beta" evidence="3">
    <location>
        <begin position="380"/>
        <end position="429"/>
    </location>
</feature>
<feature type="region of interest" description="Disordered" evidence="2">
    <location>
        <begin position="280"/>
        <end position="302"/>
    </location>
</feature>
<dbReference type="Gene3D" id="3.40.50.1820">
    <property type="entry name" value="alpha/beta hydrolase"/>
    <property type="match status" value="1"/>
</dbReference>
<dbReference type="AlphaFoldDB" id="G7E071"/>
<reference evidence="4 5" key="2">
    <citation type="journal article" date="2012" name="Open Biol.">
        <title>Characteristics of nucleosomes and linker DNA regions on the genome of the basidiomycete Mixia osmundae revealed by mono- and dinucleosome mapping.</title>
        <authorList>
            <person name="Nishida H."/>
            <person name="Kondo S."/>
            <person name="Matsumoto T."/>
            <person name="Suzuki Y."/>
            <person name="Yoshikawa H."/>
            <person name="Taylor T.D."/>
            <person name="Sugiyama J."/>
        </authorList>
    </citation>
    <scope>NUCLEOTIDE SEQUENCE [LARGE SCALE GENOMIC DNA]</scope>
    <source>
        <strain evidence="5">CBS 9802 / IAM 14324 / JCM 22182 / KY 12970</strain>
    </source>
</reference>
<dbReference type="EMBL" id="BABT02000076">
    <property type="protein sequence ID" value="GAA96231.1"/>
    <property type="molecule type" value="Genomic_DNA"/>
</dbReference>
<gene>
    <name evidence="4" type="primary">Mo02895</name>
    <name evidence="4" type="ORF">E5Q_02895</name>
</gene>
<name>G7E071_MIXOS</name>
<keyword evidence="1" id="KW-0813">Transport</keyword>
<dbReference type="HOGENOM" id="CLU_470974_0_0_1"/>
<feature type="region of interest" description="Disordered" evidence="2">
    <location>
        <begin position="160"/>
        <end position="184"/>
    </location>
</feature>
<sequence length="579" mass="63173">MSSPHRSVNAAAADIDSSASELIEPEPAARPALASGRRPATDLAAASLRTSPTHSFTAGSQRLTTEPVAELSSLQAKVSSLDLSIARPESAAVLSRPGARARARSASLETVERLARAHRLTRNENAGRLAGEARHASTSAALTAAQDLSASLRDAINTDLPPADVSGSPKLEISKTTDGTSSPLPSFENWYDSIVKLVDDNVKQLRGKPEPADMPVERQDSVMQLLAGKQAVRESTSFDGNSLLSEALQRSPERAGFATLEAPTPTSLWQALLGSAENEIKGESDHTQKRYMDDEDQQDGEPAWSTIKERYDKPRYPMVFAHGLFGFDKLGPKSIPHLQISYWRGVKEALEELGVEVLVTTVPASASIETRARALAAFIEEHMKGREINLIGHSMGGLDCRFLVTHLQPTTFTVKSITTIATPHRGSPFADYLLHDIVGKDNVRTLQKLTDAVGIPGNGDAYEQLTTGKMAAFNEETPNREDVQYFSYGAAFSPGYFDIFRLPWSVINREEGPNDGLVSVSSSNWGNYRGTLENVNHLDLVGHLGRIRYAFAQWSGHKIKYKPISFYLHVAEMLHNHNL</sequence>
<feature type="compositionally biased region" description="Low complexity" evidence="2">
    <location>
        <begin position="10"/>
        <end position="20"/>
    </location>
</feature>
<dbReference type="STRING" id="764103.G7E071"/>
<evidence type="ECO:0000313" key="5">
    <source>
        <dbReference type="Proteomes" id="UP000009131"/>
    </source>
</evidence>
<proteinExistence type="inferred from homology"/>
<reference evidence="4 5" key="1">
    <citation type="journal article" date="2011" name="J. Gen. Appl. Microbiol.">
        <title>Draft genome sequencing of the enigmatic basidiomycete Mixia osmundae.</title>
        <authorList>
            <person name="Nishida H."/>
            <person name="Nagatsuka Y."/>
            <person name="Sugiyama J."/>
        </authorList>
    </citation>
    <scope>NUCLEOTIDE SEQUENCE [LARGE SCALE GENOMIC DNA]</scope>
    <source>
        <strain evidence="5">CBS 9802 / IAM 14324 / JCM 22182 / KY 12970</strain>
    </source>
</reference>
<keyword evidence="1" id="KW-0378">Hydrolase</keyword>
<dbReference type="GO" id="GO:0005789">
    <property type="term" value="C:endoplasmic reticulum membrane"/>
    <property type="evidence" value="ECO:0007669"/>
    <property type="project" value="UniProtKB-SubCell"/>
</dbReference>
<organism evidence="4 5">
    <name type="scientific">Mixia osmundae (strain CBS 9802 / IAM 14324 / JCM 22182 / KY 12970)</name>
    <dbReference type="NCBI Taxonomy" id="764103"/>
    <lineage>
        <taxon>Eukaryota</taxon>
        <taxon>Fungi</taxon>
        <taxon>Dikarya</taxon>
        <taxon>Basidiomycota</taxon>
        <taxon>Pucciniomycotina</taxon>
        <taxon>Mixiomycetes</taxon>
        <taxon>Mixiales</taxon>
        <taxon>Mixiaceae</taxon>
        <taxon>Mixia</taxon>
    </lineage>
</organism>
<evidence type="ECO:0000313" key="4">
    <source>
        <dbReference type="EMBL" id="GAA96231.1"/>
    </source>
</evidence>
<keyword evidence="5" id="KW-1185">Reference proteome</keyword>
<dbReference type="InterPro" id="IPR029058">
    <property type="entry name" value="AB_hydrolase_fold"/>
</dbReference>
<dbReference type="GO" id="GO:0015031">
    <property type="term" value="P:protein transport"/>
    <property type="evidence" value="ECO:0007669"/>
    <property type="project" value="UniProtKB-KW"/>
</dbReference>
<comment type="similarity">
    <text evidence="1">Belongs to the GPI inositol-deacylase family.</text>
</comment>
<dbReference type="InParanoid" id="G7E071"/>
<dbReference type="Pfam" id="PF07819">
    <property type="entry name" value="PGAP1"/>
    <property type="match status" value="1"/>
</dbReference>